<evidence type="ECO:0000259" key="9">
    <source>
        <dbReference type="Pfam" id="PF01435"/>
    </source>
</evidence>
<sequence>MSPPSNWASALSTMSAPAAGCAKPCSCHHTSSGAPIRPTRTTGRCCSSVSPPSGSPRSPASPATPPRPSPLAVTAGVAAVATVWGLVVLAAGGLGRTGEALAYLRPDPTALALADRVPRTLGLLAAALLAGSVARLARVAWRRHREVRALDALRMLPAAGDLVVLADDHPDAYALPGRPGRIVVSSGRLRALPADEHTVLLAHERAHLAHRHHRYTALGEAACALNPMLRGLRDHLAFALERWADEDAARAMASRPLAARSLARAALAAADHRHPATALAYLHHEVTARVRALHQVRPENRWTGALPAAAVSIATALALADASTAFARFLTILNF</sequence>
<proteinExistence type="inferred from homology"/>
<evidence type="ECO:0000313" key="10">
    <source>
        <dbReference type="EMBL" id="ARF56584.1"/>
    </source>
</evidence>
<keyword evidence="8" id="KW-1133">Transmembrane helix</keyword>
<accession>A0A1V0TUE6</accession>
<keyword evidence="1 6" id="KW-0645">Protease</keyword>
<dbReference type="STRING" id="553510.B1H19_22575"/>
<evidence type="ECO:0000256" key="7">
    <source>
        <dbReference type="SAM" id="MobiDB-lite"/>
    </source>
</evidence>
<evidence type="ECO:0000256" key="6">
    <source>
        <dbReference type="RuleBase" id="RU003983"/>
    </source>
</evidence>
<reference evidence="10 11" key="1">
    <citation type="submission" date="2017-04" db="EMBL/GenBank/DDBJ databases">
        <title>Complete Genome Sequence of Streptomyces gilvosporeus F607, a Capable Producer of Natamycin.</title>
        <authorList>
            <person name="Zong G."/>
            <person name="Zhong C."/>
            <person name="Fu J."/>
            <person name="Qin R."/>
            <person name="Cao G."/>
        </authorList>
    </citation>
    <scope>NUCLEOTIDE SEQUENCE [LARGE SCALE GENOMIC DNA]</scope>
    <source>
        <strain evidence="10 11">F607</strain>
    </source>
</reference>
<evidence type="ECO:0000256" key="4">
    <source>
        <dbReference type="ARBA" id="ARBA00022833"/>
    </source>
</evidence>
<evidence type="ECO:0000256" key="8">
    <source>
        <dbReference type="SAM" id="Phobius"/>
    </source>
</evidence>
<dbReference type="KEGG" id="sgv:B1H19_22575"/>
<name>A0A1V0TUE6_9ACTN</name>
<dbReference type="InterPro" id="IPR052173">
    <property type="entry name" value="Beta-lactam_resp_regulator"/>
</dbReference>
<dbReference type="Gene3D" id="3.30.2010.10">
    <property type="entry name" value="Metalloproteases ('zincins'), catalytic domain"/>
    <property type="match status" value="1"/>
</dbReference>
<evidence type="ECO:0000256" key="5">
    <source>
        <dbReference type="ARBA" id="ARBA00023049"/>
    </source>
</evidence>
<evidence type="ECO:0000256" key="2">
    <source>
        <dbReference type="ARBA" id="ARBA00022723"/>
    </source>
</evidence>
<comment type="similarity">
    <text evidence="6">Belongs to the peptidase M48 family.</text>
</comment>
<feature type="region of interest" description="Disordered" evidence="7">
    <location>
        <begin position="32"/>
        <end position="70"/>
    </location>
</feature>
<dbReference type="Proteomes" id="UP000192726">
    <property type="component" value="Chromosome"/>
</dbReference>
<dbReference type="GO" id="GO:0004222">
    <property type="term" value="F:metalloendopeptidase activity"/>
    <property type="evidence" value="ECO:0007669"/>
    <property type="project" value="InterPro"/>
</dbReference>
<dbReference type="GO" id="GO:0046872">
    <property type="term" value="F:metal ion binding"/>
    <property type="evidence" value="ECO:0007669"/>
    <property type="project" value="UniProtKB-KW"/>
</dbReference>
<comment type="cofactor">
    <cofactor evidence="6">
        <name>Zn(2+)</name>
        <dbReference type="ChEBI" id="CHEBI:29105"/>
    </cofactor>
    <text evidence="6">Binds 1 zinc ion per subunit.</text>
</comment>
<evidence type="ECO:0000256" key="3">
    <source>
        <dbReference type="ARBA" id="ARBA00022801"/>
    </source>
</evidence>
<feature type="domain" description="Peptidase M48" evidence="9">
    <location>
        <begin position="144"/>
        <end position="246"/>
    </location>
</feature>
<keyword evidence="5 6" id="KW-0482">Metalloprotease</keyword>
<organism evidence="10 11">
    <name type="scientific">Streptomyces gilvosporeus</name>
    <dbReference type="NCBI Taxonomy" id="553510"/>
    <lineage>
        <taxon>Bacteria</taxon>
        <taxon>Bacillati</taxon>
        <taxon>Actinomycetota</taxon>
        <taxon>Actinomycetes</taxon>
        <taxon>Kitasatosporales</taxon>
        <taxon>Streptomycetaceae</taxon>
        <taxon>Streptomyces</taxon>
    </lineage>
</organism>
<dbReference type="EMBL" id="CP020569">
    <property type="protein sequence ID" value="ARF56584.1"/>
    <property type="molecule type" value="Genomic_DNA"/>
</dbReference>
<feature type="compositionally biased region" description="Low complexity" evidence="7">
    <location>
        <begin position="47"/>
        <end position="61"/>
    </location>
</feature>
<dbReference type="AlphaFoldDB" id="A0A1V0TUE6"/>
<keyword evidence="3 6" id="KW-0378">Hydrolase</keyword>
<dbReference type="InterPro" id="IPR001915">
    <property type="entry name" value="Peptidase_M48"/>
</dbReference>
<dbReference type="Pfam" id="PF01435">
    <property type="entry name" value="Peptidase_M48"/>
    <property type="match status" value="1"/>
</dbReference>
<keyword evidence="8" id="KW-0472">Membrane</keyword>
<dbReference type="GO" id="GO:0006508">
    <property type="term" value="P:proteolysis"/>
    <property type="evidence" value="ECO:0007669"/>
    <property type="project" value="UniProtKB-KW"/>
</dbReference>
<keyword evidence="4 6" id="KW-0862">Zinc</keyword>
<dbReference type="PANTHER" id="PTHR34978">
    <property type="entry name" value="POSSIBLE SENSOR-TRANSDUCER PROTEIN BLAR"/>
    <property type="match status" value="1"/>
</dbReference>
<evidence type="ECO:0000256" key="1">
    <source>
        <dbReference type="ARBA" id="ARBA00022670"/>
    </source>
</evidence>
<gene>
    <name evidence="10" type="ORF">B1H19_22575</name>
</gene>
<keyword evidence="8" id="KW-0812">Transmembrane</keyword>
<evidence type="ECO:0000313" key="11">
    <source>
        <dbReference type="Proteomes" id="UP000192726"/>
    </source>
</evidence>
<feature type="transmembrane region" description="Helical" evidence="8">
    <location>
        <begin position="71"/>
        <end position="94"/>
    </location>
</feature>
<dbReference type="PANTHER" id="PTHR34978:SF3">
    <property type="entry name" value="SLR0241 PROTEIN"/>
    <property type="match status" value="1"/>
</dbReference>
<dbReference type="CDD" id="cd07326">
    <property type="entry name" value="M56_BlaR1_MecR1_like"/>
    <property type="match status" value="1"/>
</dbReference>
<feature type="compositionally biased region" description="Polar residues" evidence="7">
    <location>
        <begin position="32"/>
        <end position="45"/>
    </location>
</feature>
<protein>
    <recommendedName>
        <fullName evidence="9">Peptidase M48 domain-containing protein</fullName>
    </recommendedName>
</protein>
<keyword evidence="2" id="KW-0479">Metal-binding</keyword>
<keyword evidence="11" id="KW-1185">Reference proteome</keyword>